<feature type="non-terminal residue" evidence="1">
    <location>
        <position position="1"/>
    </location>
</feature>
<evidence type="ECO:0000313" key="2">
    <source>
        <dbReference type="Proteomes" id="UP000663881"/>
    </source>
</evidence>
<proteinExistence type="predicted"/>
<reference evidence="1" key="1">
    <citation type="submission" date="2021-02" db="EMBL/GenBank/DDBJ databases">
        <authorList>
            <person name="Nowell W R."/>
        </authorList>
    </citation>
    <scope>NUCLEOTIDE SEQUENCE</scope>
</reference>
<name>A0A820NSM1_9BILA</name>
<protein>
    <submittedName>
        <fullName evidence="1">Uncharacterized protein</fullName>
    </submittedName>
</protein>
<accession>A0A820NSM1</accession>
<comment type="caution">
    <text evidence="1">The sequence shown here is derived from an EMBL/GenBank/DDBJ whole genome shotgun (WGS) entry which is preliminary data.</text>
</comment>
<dbReference type="AlphaFoldDB" id="A0A820NSM1"/>
<gene>
    <name evidence="1" type="ORF">OKA104_LOCUS51018</name>
</gene>
<sequence length="50" mass="5237">MVSIIQTTTASTSVSYSNVISFNQPKFGAYATWDSVAITFANSSTVGTSP</sequence>
<organism evidence="1 2">
    <name type="scientific">Adineta steineri</name>
    <dbReference type="NCBI Taxonomy" id="433720"/>
    <lineage>
        <taxon>Eukaryota</taxon>
        <taxon>Metazoa</taxon>
        <taxon>Spiralia</taxon>
        <taxon>Gnathifera</taxon>
        <taxon>Rotifera</taxon>
        <taxon>Eurotatoria</taxon>
        <taxon>Bdelloidea</taxon>
        <taxon>Adinetida</taxon>
        <taxon>Adinetidae</taxon>
        <taxon>Adineta</taxon>
    </lineage>
</organism>
<dbReference type="Proteomes" id="UP000663881">
    <property type="component" value="Unassembled WGS sequence"/>
</dbReference>
<dbReference type="EMBL" id="CAJOAY010026807">
    <property type="protein sequence ID" value="CAF4393619.1"/>
    <property type="molecule type" value="Genomic_DNA"/>
</dbReference>
<evidence type="ECO:0000313" key="1">
    <source>
        <dbReference type="EMBL" id="CAF4393619.1"/>
    </source>
</evidence>